<reference evidence="1 2" key="1">
    <citation type="submission" date="2020-03" db="EMBL/GenBank/DDBJ databases">
        <title>Dissostichus mawsoni Genome sequencing and assembly.</title>
        <authorList>
            <person name="Park H."/>
        </authorList>
    </citation>
    <scope>NUCLEOTIDE SEQUENCE [LARGE SCALE GENOMIC DNA]</scope>
    <source>
        <strain evidence="1">DM0001</strain>
        <tissue evidence="1">Muscle</tissue>
    </source>
</reference>
<evidence type="ECO:0000313" key="1">
    <source>
        <dbReference type="EMBL" id="KAF3844734.1"/>
    </source>
</evidence>
<accession>A0A7J5Y5M5</accession>
<dbReference type="AlphaFoldDB" id="A0A7J5Y5M5"/>
<dbReference type="OrthoDB" id="9950176at2759"/>
<sequence>MIDLSPDPMDMEVYLTKPRQKVDEVAHTLTENRVLQNSKHPFL</sequence>
<organism evidence="1 2">
    <name type="scientific">Dissostichus mawsoni</name>
    <name type="common">Antarctic cod</name>
    <dbReference type="NCBI Taxonomy" id="36200"/>
    <lineage>
        <taxon>Eukaryota</taxon>
        <taxon>Metazoa</taxon>
        <taxon>Chordata</taxon>
        <taxon>Craniata</taxon>
        <taxon>Vertebrata</taxon>
        <taxon>Euteleostomi</taxon>
        <taxon>Actinopterygii</taxon>
        <taxon>Neopterygii</taxon>
        <taxon>Teleostei</taxon>
        <taxon>Neoteleostei</taxon>
        <taxon>Acanthomorphata</taxon>
        <taxon>Eupercaria</taxon>
        <taxon>Perciformes</taxon>
        <taxon>Notothenioidei</taxon>
        <taxon>Nototheniidae</taxon>
        <taxon>Dissostichus</taxon>
    </lineage>
</organism>
<comment type="caution">
    <text evidence="1">The sequence shown here is derived from an EMBL/GenBank/DDBJ whole genome shotgun (WGS) entry which is preliminary data.</text>
</comment>
<feature type="non-terminal residue" evidence="1">
    <location>
        <position position="1"/>
    </location>
</feature>
<proteinExistence type="predicted"/>
<dbReference type="EMBL" id="JAAKFY010000015">
    <property type="protein sequence ID" value="KAF3844734.1"/>
    <property type="molecule type" value="Genomic_DNA"/>
</dbReference>
<protein>
    <submittedName>
        <fullName evidence="1">Uncharacterized protein</fullName>
    </submittedName>
</protein>
<evidence type="ECO:0000313" key="2">
    <source>
        <dbReference type="Proteomes" id="UP000518266"/>
    </source>
</evidence>
<name>A0A7J5Y5M5_DISMA</name>
<dbReference type="Proteomes" id="UP000518266">
    <property type="component" value="Unassembled WGS sequence"/>
</dbReference>
<keyword evidence="2" id="KW-1185">Reference proteome</keyword>
<gene>
    <name evidence="1" type="ORF">F7725_007897</name>
</gene>